<dbReference type="OrthoDB" id="9803371at2"/>
<dbReference type="FunFam" id="3.40.50.970:FF:000010">
    <property type="entry name" value="1-deoxy-D-xylulose-5-phosphate synthase"/>
    <property type="match status" value="1"/>
</dbReference>
<dbReference type="Gene3D" id="3.40.50.970">
    <property type="match status" value="2"/>
</dbReference>
<evidence type="ECO:0000256" key="2">
    <source>
        <dbReference type="ARBA" id="ARBA00004980"/>
    </source>
</evidence>
<evidence type="ECO:0000256" key="1">
    <source>
        <dbReference type="ARBA" id="ARBA00001946"/>
    </source>
</evidence>
<evidence type="ECO:0000256" key="8">
    <source>
        <dbReference type="ARBA" id="ARBA00022842"/>
    </source>
</evidence>
<dbReference type="CDD" id="cd07033">
    <property type="entry name" value="TPP_PYR_DXS_TK_like"/>
    <property type="match status" value="1"/>
</dbReference>
<evidence type="ECO:0000256" key="3">
    <source>
        <dbReference type="ARBA" id="ARBA00011081"/>
    </source>
</evidence>
<dbReference type="CDD" id="cd02007">
    <property type="entry name" value="TPP_DXS"/>
    <property type="match status" value="1"/>
</dbReference>
<dbReference type="PANTHER" id="PTHR43322:SF1">
    <property type="entry name" value="1-DEOXY-D-XYLULOSE-5-PHOSPHATE SYNTHASE"/>
    <property type="match status" value="1"/>
</dbReference>
<name>U2LQ34_9FIRM</name>
<dbReference type="InterPro" id="IPR009014">
    <property type="entry name" value="Transketo_C/PFOR_II"/>
</dbReference>
<keyword evidence="8" id="KW-0460">Magnesium</keyword>
<dbReference type="HOGENOM" id="CLU_009227_1_4_9"/>
<evidence type="ECO:0000256" key="5">
    <source>
        <dbReference type="ARBA" id="ARBA00013150"/>
    </source>
</evidence>
<dbReference type="NCBIfam" id="NF003933">
    <property type="entry name" value="PRK05444.2-2"/>
    <property type="match status" value="1"/>
</dbReference>
<dbReference type="InterPro" id="IPR033248">
    <property type="entry name" value="Transketolase_C"/>
</dbReference>
<dbReference type="SUPFAM" id="SSF52922">
    <property type="entry name" value="TK C-terminal domain-like"/>
    <property type="match status" value="1"/>
</dbReference>
<dbReference type="UniPathway" id="UPA00064">
    <property type="reaction ID" value="UER00091"/>
</dbReference>
<dbReference type="GO" id="GO:0009228">
    <property type="term" value="P:thiamine biosynthetic process"/>
    <property type="evidence" value="ECO:0007669"/>
    <property type="project" value="UniProtKB-KW"/>
</dbReference>
<dbReference type="GO" id="GO:0005829">
    <property type="term" value="C:cytosol"/>
    <property type="evidence" value="ECO:0007669"/>
    <property type="project" value="TreeGrafter"/>
</dbReference>
<comment type="cofactor">
    <cofactor evidence="1">
        <name>Mg(2+)</name>
        <dbReference type="ChEBI" id="CHEBI:18420"/>
    </cofactor>
</comment>
<evidence type="ECO:0000256" key="11">
    <source>
        <dbReference type="ARBA" id="ARBA00023229"/>
    </source>
</evidence>
<dbReference type="EMBL" id="AWVF01000386">
    <property type="protein sequence ID" value="ERJ89253.1"/>
    <property type="molecule type" value="Genomic_DNA"/>
</dbReference>
<keyword evidence="7" id="KW-0479">Metal-binding</keyword>
<keyword evidence="11" id="KW-0414">Isoprene biosynthesis</keyword>
<gene>
    <name evidence="13" type="ORF">RUMCAL_02976</name>
</gene>
<organism evidence="13 14">
    <name type="scientific">Ruminococcus callidus ATCC 27760</name>
    <dbReference type="NCBI Taxonomy" id="411473"/>
    <lineage>
        <taxon>Bacteria</taxon>
        <taxon>Bacillati</taxon>
        <taxon>Bacillota</taxon>
        <taxon>Clostridia</taxon>
        <taxon>Eubacteriales</taxon>
        <taxon>Oscillospiraceae</taxon>
        <taxon>Ruminococcus</taxon>
    </lineage>
</organism>
<dbReference type="EC" id="2.2.1.7" evidence="5"/>
<dbReference type="NCBIfam" id="NF008968">
    <property type="entry name" value="PRK12315.1"/>
    <property type="match status" value="1"/>
</dbReference>
<comment type="caution">
    <text evidence="13">The sequence shown here is derived from an EMBL/GenBank/DDBJ whole genome shotgun (WGS) entry which is preliminary data.</text>
</comment>
<dbReference type="GO" id="GO:0016114">
    <property type="term" value="P:terpenoid biosynthetic process"/>
    <property type="evidence" value="ECO:0007669"/>
    <property type="project" value="InterPro"/>
</dbReference>
<proteinExistence type="inferred from homology"/>
<evidence type="ECO:0000256" key="4">
    <source>
        <dbReference type="ARBA" id="ARBA00011738"/>
    </source>
</evidence>
<dbReference type="Proteomes" id="UP000016662">
    <property type="component" value="Unassembled WGS sequence"/>
</dbReference>
<sequence>MYLEKINAPEDVKKLNIDEMHALAAEMRKALLFRLSKHGGHFGPNFGMVEATIAMHYVFDSPKDQIVYDVSHQSYPHKMLTGRKDAYLYEEHFDDVSGYTNPEESEHDFFNVGHTSTSISLASGLAKARDLNGETGNVIAVIGDGSLSGGEALEGLDFAGEMDTNFIIVVNDNDMSIAENHGGLYRNLKLLRDTDGKAECNLFRAMGLDYVFVKDGNDISSLIAAFRQVKDSTKPVAVHIVTQKGKGYELAEQHKEQWHWCMPFDPATGKPAGSFDGDGDYGTFTANYLQEKMAADPSVCAITSATPAVFGFTPEIRKKAGKQFVDVGIAEEQAAAMASGIAKNGGKPFWGVYSSFLQRTYDQLSQDICINKNAVTIAVFAASVFGMNDVTHLGIYDIPMISNIPNLVYLAPVTVEEYRAMLDWALDQTEHPVAIRVPVQYVSDGKAVTKDFSQLNRYEVTQQGSDVAILALGSFYSLGVAAAEKIQEKTGITPTVINPYFITGQDTELLEQLKSSHKAVITLEDGVLDGGFGEKIARFYGDSAVKTRCYGLKKEFLDRYDAQEVLRENRLTVEQIAEDVAKML</sequence>
<reference evidence="13 14" key="1">
    <citation type="submission" date="2013-07" db="EMBL/GenBank/DDBJ databases">
        <authorList>
            <person name="Weinstock G."/>
            <person name="Sodergren E."/>
            <person name="Wylie T."/>
            <person name="Fulton L."/>
            <person name="Fulton R."/>
            <person name="Fronick C."/>
            <person name="O'Laughlin M."/>
            <person name="Godfrey J."/>
            <person name="Miner T."/>
            <person name="Herter B."/>
            <person name="Appelbaum E."/>
            <person name="Cordes M."/>
            <person name="Lek S."/>
            <person name="Wollam A."/>
            <person name="Pepin K.H."/>
            <person name="Palsikar V.B."/>
            <person name="Mitreva M."/>
            <person name="Wilson R.K."/>
        </authorList>
    </citation>
    <scope>NUCLEOTIDE SEQUENCE [LARGE SCALE GENOMIC DNA]</scope>
    <source>
        <strain evidence="13 14">ATCC 27760</strain>
    </source>
</reference>
<comment type="similarity">
    <text evidence="3">Belongs to the transketolase family. DXPS subfamily.</text>
</comment>
<dbReference type="RefSeq" id="WP_021681169.1">
    <property type="nucleotide sequence ID" value="NZ_KI260336.1"/>
</dbReference>
<dbReference type="Gene3D" id="3.40.50.920">
    <property type="match status" value="1"/>
</dbReference>
<dbReference type="AlphaFoldDB" id="U2LQ34"/>
<evidence type="ECO:0000256" key="9">
    <source>
        <dbReference type="ARBA" id="ARBA00022977"/>
    </source>
</evidence>
<dbReference type="Pfam" id="PF13292">
    <property type="entry name" value="DXP_synthase_N"/>
    <property type="match status" value="2"/>
</dbReference>
<dbReference type="GO" id="GO:0019288">
    <property type="term" value="P:isopentenyl diphosphate biosynthetic process, methylerythritol 4-phosphate pathway"/>
    <property type="evidence" value="ECO:0007669"/>
    <property type="project" value="TreeGrafter"/>
</dbReference>
<dbReference type="STRING" id="411473.RUMCAL_02976"/>
<evidence type="ECO:0000256" key="10">
    <source>
        <dbReference type="ARBA" id="ARBA00023052"/>
    </source>
</evidence>
<accession>U2LQ34</accession>
<comment type="pathway">
    <text evidence="2">Metabolic intermediate biosynthesis; 1-deoxy-D-xylulose 5-phosphate biosynthesis; 1-deoxy-D-xylulose 5-phosphate from D-glyceraldehyde 3-phosphate and pyruvate: step 1/1.</text>
</comment>
<dbReference type="GO" id="GO:0008661">
    <property type="term" value="F:1-deoxy-D-xylulose-5-phosphate synthase activity"/>
    <property type="evidence" value="ECO:0007669"/>
    <property type="project" value="UniProtKB-EC"/>
</dbReference>
<dbReference type="SUPFAM" id="SSF52518">
    <property type="entry name" value="Thiamin diphosphate-binding fold (THDP-binding)"/>
    <property type="match status" value="2"/>
</dbReference>
<dbReference type="GO" id="GO:0046872">
    <property type="term" value="F:metal ion binding"/>
    <property type="evidence" value="ECO:0007669"/>
    <property type="project" value="UniProtKB-KW"/>
</dbReference>
<evidence type="ECO:0000313" key="13">
    <source>
        <dbReference type="EMBL" id="ERJ89253.1"/>
    </source>
</evidence>
<dbReference type="Pfam" id="PF02780">
    <property type="entry name" value="Transketolase_C"/>
    <property type="match status" value="1"/>
</dbReference>
<evidence type="ECO:0000259" key="12">
    <source>
        <dbReference type="SMART" id="SM00861"/>
    </source>
</evidence>
<keyword evidence="9" id="KW-0784">Thiamine biosynthesis</keyword>
<evidence type="ECO:0000256" key="7">
    <source>
        <dbReference type="ARBA" id="ARBA00022723"/>
    </source>
</evidence>
<dbReference type="InterPro" id="IPR029061">
    <property type="entry name" value="THDP-binding"/>
</dbReference>
<keyword evidence="6" id="KW-0808">Transferase</keyword>
<evidence type="ECO:0000256" key="6">
    <source>
        <dbReference type="ARBA" id="ARBA00022679"/>
    </source>
</evidence>
<dbReference type="InterPro" id="IPR005475">
    <property type="entry name" value="Transketolase-like_Pyr-bd"/>
</dbReference>
<dbReference type="PANTHER" id="PTHR43322">
    <property type="entry name" value="1-D-DEOXYXYLULOSE 5-PHOSPHATE SYNTHASE-RELATED"/>
    <property type="match status" value="1"/>
</dbReference>
<keyword evidence="10" id="KW-0786">Thiamine pyrophosphate</keyword>
<dbReference type="Pfam" id="PF02779">
    <property type="entry name" value="Transket_pyr"/>
    <property type="match status" value="1"/>
</dbReference>
<dbReference type="SMART" id="SM00861">
    <property type="entry name" value="Transket_pyr"/>
    <property type="match status" value="1"/>
</dbReference>
<keyword evidence="14" id="KW-1185">Reference proteome</keyword>
<comment type="subunit">
    <text evidence="4">Homodimer.</text>
</comment>
<dbReference type="eggNOG" id="COG1154">
    <property type="taxonomic scope" value="Bacteria"/>
</dbReference>
<dbReference type="PATRIC" id="fig|411473.3.peg.2502"/>
<feature type="domain" description="Transketolase-like pyrimidine-binding" evidence="12">
    <location>
        <begin position="279"/>
        <end position="444"/>
    </location>
</feature>
<evidence type="ECO:0000313" key="14">
    <source>
        <dbReference type="Proteomes" id="UP000016662"/>
    </source>
</evidence>
<protein>
    <recommendedName>
        <fullName evidence="5">1-deoxy-D-xylulose-5-phosphate synthase</fullName>
        <ecNumber evidence="5">2.2.1.7</ecNumber>
    </recommendedName>
</protein>
<dbReference type="InterPro" id="IPR005477">
    <property type="entry name" value="Dxylulose-5-P_synthase"/>
</dbReference>